<organism evidence="2 3">
    <name type="scientific">Luteolibacter arcticus</name>
    <dbReference type="NCBI Taxonomy" id="1581411"/>
    <lineage>
        <taxon>Bacteria</taxon>
        <taxon>Pseudomonadati</taxon>
        <taxon>Verrucomicrobiota</taxon>
        <taxon>Verrucomicrobiia</taxon>
        <taxon>Verrucomicrobiales</taxon>
        <taxon>Verrucomicrobiaceae</taxon>
        <taxon>Luteolibacter</taxon>
    </lineage>
</organism>
<sequence>MAGLIVRPAGAEDHAALEALFRATTMGSQIHLAVERDPDYFAGAAVQAAEPCVWAAFETSGRAVGLLSAGKRRVWLDGERDVRYLCDLRIHGDWQRSTLLSRGYRLLNREVFAPGEWAQTLVLEDNLKAIELLTSRRAGLPEYRPAGIYRTWLLPPQDVSFDPGISVRRAVAADLTEMQRVYNEAMQRRSFGEMVRFADFGEGRWNGLHAGDFLIAERQGRVIGMLGLWDQTAFQRLRIAGYSRGVAMLRPLWNVRAALRGDVPLPPPGAVVPVRKVTALACENDNPAILRALLAEALRTRDEKLTLVGMSAADPLVEAMQDLRGRRDRGHHFLVGWEGGPPAWREPFVFDVARI</sequence>
<dbReference type="SUPFAM" id="SSF55729">
    <property type="entry name" value="Acyl-CoA N-acyltransferases (Nat)"/>
    <property type="match status" value="2"/>
</dbReference>
<dbReference type="Proteomes" id="UP001320876">
    <property type="component" value="Unassembled WGS sequence"/>
</dbReference>
<dbReference type="Gene3D" id="3.40.630.30">
    <property type="match status" value="2"/>
</dbReference>
<dbReference type="InterPro" id="IPR000182">
    <property type="entry name" value="GNAT_dom"/>
</dbReference>
<keyword evidence="3" id="KW-1185">Reference proteome</keyword>
<feature type="domain" description="N-acetyltransferase" evidence="1">
    <location>
        <begin position="4"/>
        <end position="155"/>
    </location>
</feature>
<evidence type="ECO:0000313" key="3">
    <source>
        <dbReference type="Proteomes" id="UP001320876"/>
    </source>
</evidence>
<dbReference type="PROSITE" id="PS51186">
    <property type="entry name" value="GNAT"/>
    <property type="match status" value="1"/>
</dbReference>
<proteinExistence type="predicted"/>
<dbReference type="RefSeq" id="WP_264486415.1">
    <property type="nucleotide sequence ID" value="NZ_JAPDDT010000002.1"/>
</dbReference>
<comment type="caution">
    <text evidence="2">The sequence shown here is derived from an EMBL/GenBank/DDBJ whole genome shotgun (WGS) entry which is preliminary data.</text>
</comment>
<reference evidence="2 3" key="1">
    <citation type="submission" date="2022-10" db="EMBL/GenBank/DDBJ databases">
        <title>Luteolibacter arcticus strain CCTCC AB 2014275, whole genome shotgun sequencing project.</title>
        <authorList>
            <person name="Zhao G."/>
            <person name="Shen L."/>
        </authorList>
    </citation>
    <scope>NUCLEOTIDE SEQUENCE [LARGE SCALE GENOMIC DNA]</scope>
    <source>
        <strain evidence="2 3">CCTCC AB 2014275</strain>
    </source>
</reference>
<evidence type="ECO:0000313" key="2">
    <source>
        <dbReference type="EMBL" id="MCW1922306.1"/>
    </source>
</evidence>
<dbReference type="EMBL" id="JAPDDT010000002">
    <property type="protein sequence ID" value="MCW1922306.1"/>
    <property type="molecule type" value="Genomic_DNA"/>
</dbReference>
<dbReference type="InterPro" id="IPR016181">
    <property type="entry name" value="Acyl_CoA_acyltransferase"/>
</dbReference>
<gene>
    <name evidence="2" type="ORF">OKA05_07055</name>
</gene>
<name>A0ABT3GFC2_9BACT</name>
<evidence type="ECO:0000259" key="1">
    <source>
        <dbReference type="PROSITE" id="PS51186"/>
    </source>
</evidence>
<accession>A0ABT3GFC2</accession>
<protein>
    <recommendedName>
        <fullName evidence="1">N-acetyltransferase domain-containing protein</fullName>
    </recommendedName>
</protein>